<keyword evidence="2" id="KW-1185">Reference proteome</keyword>
<evidence type="ECO:0000313" key="1">
    <source>
        <dbReference type="EMBL" id="OBZ67905.1"/>
    </source>
</evidence>
<gene>
    <name evidence="1" type="ORF">A0H81_12377</name>
</gene>
<comment type="caution">
    <text evidence="1">The sequence shown here is derived from an EMBL/GenBank/DDBJ whole genome shotgun (WGS) entry which is preliminary data.</text>
</comment>
<reference evidence="1 2" key="1">
    <citation type="submission" date="2016-03" db="EMBL/GenBank/DDBJ databases">
        <title>Whole genome sequencing of Grifola frondosa 9006-11.</title>
        <authorList>
            <person name="Min B."/>
            <person name="Park H."/>
            <person name="Kim J.-G."/>
            <person name="Cho H."/>
            <person name="Oh Y.-L."/>
            <person name="Kong W.-S."/>
            <person name="Choi I.-G."/>
        </authorList>
    </citation>
    <scope>NUCLEOTIDE SEQUENCE [LARGE SCALE GENOMIC DNA]</scope>
    <source>
        <strain evidence="1 2">9006-11</strain>
    </source>
</reference>
<dbReference type="Proteomes" id="UP000092993">
    <property type="component" value="Unassembled WGS sequence"/>
</dbReference>
<accession>A0A1C7LSS7</accession>
<proteinExistence type="predicted"/>
<dbReference type="AlphaFoldDB" id="A0A1C7LSS7"/>
<name>A0A1C7LSS7_GRIFR</name>
<evidence type="ECO:0000313" key="2">
    <source>
        <dbReference type="Proteomes" id="UP000092993"/>
    </source>
</evidence>
<sequence>MDLLTRRAKPETPFSENGLLTAQIRLRSVETMLRHVIQAVARPSIGTVCPFPLIRPLKILQPFWQCAEGFFQ</sequence>
<dbReference type="EMBL" id="LUGG01000023">
    <property type="protein sequence ID" value="OBZ67905.1"/>
    <property type="molecule type" value="Genomic_DNA"/>
</dbReference>
<protein>
    <submittedName>
        <fullName evidence="1">Uncharacterized protein</fullName>
    </submittedName>
</protein>
<organism evidence="1 2">
    <name type="scientific">Grifola frondosa</name>
    <name type="common">Maitake</name>
    <name type="synonym">Polyporus frondosus</name>
    <dbReference type="NCBI Taxonomy" id="5627"/>
    <lineage>
        <taxon>Eukaryota</taxon>
        <taxon>Fungi</taxon>
        <taxon>Dikarya</taxon>
        <taxon>Basidiomycota</taxon>
        <taxon>Agaricomycotina</taxon>
        <taxon>Agaricomycetes</taxon>
        <taxon>Polyporales</taxon>
        <taxon>Grifolaceae</taxon>
        <taxon>Grifola</taxon>
    </lineage>
</organism>